<gene>
    <name evidence="2" type="ORF">B0E34_18375</name>
</gene>
<reference evidence="3" key="1">
    <citation type="submission" date="2017-02" db="EMBL/GenBank/DDBJ databases">
        <authorList>
            <person name="Tetz G."/>
            <person name="Tetz V."/>
        </authorList>
    </citation>
    <scope>NUCLEOTIDE SEQUENCE [LARGE SCALE GENOMIC DNA]</scope>
    <source>
        <strain evidence="3">VT16-26</strain>
    </source>
</reference>
<dbReference type="RefSeq" id="WP_078769862.1">
    <property type="nucleotide sequence ID" value="NZ_MVAG01000147.1"/>
</dbReference>
<feature type="domain" description="SMODS-associated and fused to various effectors" evidence="1">
    <location>
        <begin position="196"/>
        <end position="382"/>
    </location>
</feature>
<dbReference type="AlphaFoldDB" id="A0A202BTG3"/>
<comment type="caution">
    <text evidence="2">The sequence shown here is derived from an EMBL/GenBank/DDBJ whole genome shotgun (WGS) entry which is preliminary data.</text>
</comment>
<dbReference type="NCBIfam" id="NF033611">
    <property type="entry name" value="SAVED"/>
    <property type="match status" value="1"/>
</dbReference>
<dbReference type="Proteomes" id="UP000196355">
    <property type="component" value="Unassembled WGS sequence"/>
</dbReference>
<dbReference type="Pfam" id="PF18145">
    <property type="entry name" value="SAVED"/>
    <property type="match status" value="1"/>
</dbReference>
<name>A0A202BTG3_9FLAO</name>
<protein>
    <recommendedName>
        <fullName evidence="1">SMODS-associated and fused to various effectors domain-containing protein</fullName>
    </recommendedName>
</protein>
<accession>A0A202BTG3</accession>
<evidence type="ECO:0000259" key="1">
    <source>
        <dbReference type="Pfam" id="PF18145"/>
    </source>
</evidence>
<evidence type="ECO:0000313" key="2">
    <source>
        <dbReference type="EMBL" id="OVE54783.1"/>
    </source>
</evidence>
<sequence length="383" mass="43719">MAKKETGNSGRPPIPEKVKIQLWTSAAGRCQFDNCNKPLWRNELTMGRMNASYIAHIYAFSENGPRYDADLSPKLEKDFSNLMLVCDVCHRTFDDKELESEYPASRLQKMKKDHEDRIELLTAIQPDKKSHIILYGARIGEHTSPLHFKGAVLALLPDYYPVKSNAIELSLKNSSFNDADDTYWIVEAENLKNLFREHVAFTKANDSVQHYSVFALAPQPLLIMLGTLLNDIYPANIYQLHREPATWNWLEETEQINYLVTEPAIKSKKVALKIALSASVSDDRITSVLGDDAAIWMITIPSPHNDFLRSRTQSQELRRCFRQIFDNIKSKHGEDAELHIFPAMPVAAAVEFGRVWMPKADLAFTIYEQNRAKGGFFKTLKIE</sequence>
<evidence type="ECO:0000313" key="3">
    <source>
        <dbReference type="Proteomes" id="UP000196355"/>
    </source>
</evidence>
<dbReference type="InterPro" id="IPR040836">
    <property type="entry name" value="SAVED"/>
</dbReference>
<dbReference type="EMBL" id="MVAG01000147">
    <property type="protein sequence ID" value="OVE54783.1"/>
    <property type="molecule type" value="Genomic_DNA"/>
</dbReference>
<keyword evidence="3" id="KW-1185">Reference proteome</keyword>
<proteinExistence type="predicted"/>
<organism evidence="2 3">
    <name type="scientific">Chryseobacterium mucoviscidosis</name>
    <dbReference type="NCBI Taxonomy" id="1945581"/>
    <lineage>
        <taxon>Bacteria</taxon>
        <taxon>Pseudomonadati</taxon>
        <taxon>Bacteroidota</taxon>
        <taxon>Flavobacteriia</taxon>
        <taxon>Flavobacteriales</taxon>
        <taxon>Weeksellaceae</taxon>
        <taxon>Chryseobacterium group</taxon>
        <taxon>Chryseobacterium</taxon>
    </lineage>
</organism>